<dbReference type="SUPFAM" id="SSF54001">
    <property type="entry name" value="Cysteine proteinases"/>
    <property type="match status" value="1"/>
</dbReference>
<evidence type="ECO:0000256" key="3">
    <source>
        <dbReference type="ARBA" id="ARBA00012759"/>
    </source>
</evidence>
<protein>
    <recommendedName>
        <fullName evidence="3">ubiquitinyl hydrolase 1</fullName>
        <ecNumber evidence="3">3.4.19.12</ecNumber>
    </recommendedName>
</protein>
<evidence type="ECO:0000256" key="2">
    <source>
        <dbReference type="ARBA" id="ARBA00009085"/>
    </source>
</evidence>
<evidence type="ECO:0000256" key="4">
    <source>
        <dbReference type="ARBA" id="ARBA00022670"/>
    </source>
</evidence>
<keyword evidence="4" id="KW-0645">Protease</keyword>
<dbReference type="PANTHER" id="PTHR21646:SF24">
    <property type="entry name" value="UBIQUITIN CARBOXYL-TERMINAL HYDROLASE"/>
    <property type="match status" value="1"/>
</dbReference>
<accession>A0A6A2XLK2</accession>
<dbReference type="PANTHER" id="PTHR21646">
    <property type="entry name" value="UBIQUITIN CARBOXYL-TERMINAL HYDROLASE"/>
    <property type="match status" value="1"/>
</dbReference>
<proteinExistence type="inferred from homology"/>
<dbReference type="EC" id="3.4.19.12" evidence="3"/>
<evidence type="ECO:0000256" key="6">
    <source>
        <dbReference type="ARBA" id="ARBA00022801"/>
    </source>
</evidence>
<evidence type="ECO:0000256" key="7">
    <source>
        <dbReference type="ARBA" id="ARBA00022807"/>
    </source>
</evidence>
<evidence type="ECO:0000313" key="10">
    <source>
        <dbReference type="Proteomes" id="UP000436088"/>
    </source>
</evidence>
<keyword evidence="10" id="KW-1185">Reference proteome</keyword>
<comment type="similarity">
    <text evidence="2">Belongs to the peptidase C19 family.</text>
</comment>
<dbReference type="PROSITE" id="PS50235">
    <property type="entry name" value="USP_3"/>
    <property type="match status" value="1"/>
</dbReference>
<evidence type="ECO:0000313" key="9">
    <source>
        <dbReference type="EMBL" id="KAE8677231.1"/>
    </source>
</evidence>
<evidence type="ECO:0000259" key="8">
    <source>
        <dbReference type="PROSITE" id="PS50235"/>
    </source>
</evidence>
<gene>
    <name evidence="9" type="ORF">F3Y22_tig00111542pilonHSYRG00188</name>
</gene>
<sequence length="120" mass="13684">MIEEAKAAVAVAAGFVTVAEKQWMKRPSLPSELRASQSCNHYGSMRGGHYTAFVHHGDGQWYEFDDSRVYPSGLEKIKTSAAYRLFYGRVVEYRTLGHHLLIKSFEARYYLVSLSKHLQP</sequence>
<dbReference type="Pfam" id="PF00443">
    <property type="entry name" value="UCH"/>
    <property type="match status" value="1"/>
</dbReference>
<dbReference type="Proteomes" id="UP000436088">
    <property type="component" value="Unassembled WGS sequence"/>
</dbReference>
<reference evidence="9" key="1">
    <citation type="submission" date="2019-09" db="EMBL/GenBank/DDBJ databases">
        <title>Draft genome information of white flower Hibiscus syriacus.</title>
        <authorList>
            <person name="Kim Y.-M."/>
        </authorList>
    </citation>
    <scope>NUCLEOTIDE SEQUENCE [LARGE SCALE GENOMIC DNA]</scope>
    <source>
        <strain evidence="9">YM2019G1</strain>
    </source>
</reference>
<dbReference type="InterPro" id="IPR001394">
    <property type="entry name" value="Peptidase_C19_UCH"/>
</dbReference>
<dbReference type="Gene3D" id="3.90.70.10">
    <property type="entry name" value="Cysteine proteinases"/>
    <property type="match status" value="1"/>
</dbReference>
<keyword evidence="5" id="KW-0833">Ubl conjugation pathway</keyword>
<dbReference type="AlphaFoldDB" id="A0A6A2XLK2"/>
<keyword evidence="6" id="KW-0378">Hydrolase</keyword>
<evidence type="ECO:0000256" key="5">
    <source>
        <dbReference type="ARBA" id="ARBA00022786"/>
    </source>
</evidence>
<comment type="catalytic activity">
    <reaction evidence="1">
        <text>Thiol-dependent hydrolysis of ester, thioester, amide, peptide and isopeptide bonds formed by the C-terminal Gly of ubiquitin (a 76-residue protein attached to proteins as an intracellular targeting signal).</text>
        <dbReference type="EC" id="3.4.19.12"/>
    </reaction>
</comment>
<dbReference type="GO" id="GO:0004843">
    <property type="term" value="F:cysteine-type deubiquitinase activity"/>
    <property type="evidence" value="ECO:0007669"/>
    <property type="project" value="UniProtKB-EC"/>
</dbReference>
<evidence type="ECO:0000256" key="1">
    <source>
        <dbReference type="ARBA" id="ARBA00000707"/>
    </source>
</evidence>
<dbReference type="InterPro" id="IPR028889">
    <property type="entry name" value="USP"/>
</dbReference>
<dbReference type="EMBL" id="VEPZ02001364">
    <property type="protein sequence ID" value="KAE8677231.1"/>
    <property type="molecule type" value="Genomic_DNA"/>
</dbReference>
<keyword evidence="7" id="KW-0788">Thiol protease</keyword>
<dbReference type="GO" id="GO:0016579">
    <property type="term" value="P:protein deubiquitination"/>
    <property type="evidence" value="ECO:0007669"/>
    <property type="project" value="InterPro"/>
</dbReference>
<dbReference type="InterPro" id="IPR038765">
    <property type="entry name" value="Papain-like_cys_pep_sf"/>
</dbReference>
<comment type="caution">
    <text evidence="9">The sequence shown here is derived from an EMBL/GenBank/DDBJ whole genome shotgun (WGS) entry which is preliminary data.</text>
</comment>
<dbReference type="InterPro" id="IPR050185">
    <property type="entry name" value="Ub_carboxyl-term_hydrolase"/>
</dbReference>
<dbReference type="GO" id="GO:0003677">
    <property type="term" value="F:DNA binding"/>
    <property type="evidence" value="ECO:0007669"/>
    <property type="project" value="UniProtKB-KW"/>
</dbReference>
<organism evidence="9 10">
    <name type="scientific">Hibiscus syriacus</name>
    <name type="common">Rose of Sharon</name>
    <dbReference type="NCBI Taxonomy" id="106335"/>
    <lineage>
        <taxon>Eukaryota</taxon>
        <taxon>Viridiplantae</taxon>
        <taxon>Streptophyta</taxon>
        <taxon>Embryophyta</taxon>
        <taxon>Tracheophyta</taxon>
        <taxon>Spermatophyta</taxon>
        <taxon>Magnoliopsida</taxon>
        <taxon>eudicotyledons</taxon>
        <taxon>Gunneridae</taxon>
        <taxon>Pentapetalae</taxon>
        <taxon>rosids</taxon>
        <taxon>malvids</taxon>
        <taxon>Malvales</taxon>
        <taxon>Malvaceae</taxon>
        <taxon>Malvoideae</taxon>
        <taxon>Hibiscus</taxon>
    </lineage>
</organism>
<feature type="domain" description="USP" evidence="8">
    <location>
        <begin position="1"/>
        <end position="90"/>
    </location>
</feature>
<dbReference type="GO" id="GO:0006508">
    <property type="term" value="P:proteolysis"/>
    <property type="evidence" value="ECO:0007669"/>
    <property type="project" value="UniProtKB-KW"/>
</dbReference>
<name>A0A6A2XLK2_HIBSY</name>